<sequence>MKMSKLTKVAILIAISFVQLFVFILIQANIIFLTDVQFELSENPLSGFLISIVTAYVLSSLVTFTLESLARFHKKIIIAHQILFILTVLSVFYYLSNSYWS</sequence>
<keyword evidence="1" id="KW-1133">Transmembrane helix</keyword>
<accession>A0A1F8B6J6</accession>
<feature type="transmembrane region" description="Helical" evidence="1">
    <location>
        <begin position="9"/>
        <end position="33"/>
    </location>
</feature>
<feature type="transmembrane region" description="Helical" evidence="1">
    <location>
        <begin position="45"/>
        <end position="64"/>
    </location>
</feature>
<gene>
    <name evidence="2" type="ORF">A2892_04070</name>
</gene>
<feature type="transmembrane region" description="Helical" evidence="1">
    <location>
        <begin position="76"/>
        <end position="95"/>
    </location>
</feature>
<keyword evidence="1" id="KW-0472">Membrane</keyword>
<evidence type="ECO:0000313" key="3">
    <source>
        <dbReference type="Proteomes" id="UP000176404"/>
    </source>
</evidence>
<proteinExistence type="predicted"/>
<evidence type="ECO:0000313" key="2">
    <source>
        <dbReference type="EMBL" id="OGM59674.1"/>
    </source>
</evidence>
<dbReference type="Proteomes" id="UP000176404">
    <property type="component" value="Unassembled WGS sequence"/>
</dbReference>
<dbReference type="EMBL" id="MGHD01000017">
    <property type="protein sequence ID" value="OGM59674.1"/>
    <property type="molecule type" value="Genomic_DNA"/>
</dbReference>
<evidence type="ECO:0000256" key="1">
    <source>
        <dbReference type="SAM" id="Phobius"/>
    </source>
</evidence>
<comment type="caution">
    <text evidence="2">The sequence shown here is derived from an EMBL/GenBank/DDBJ whole genome shotgun (WGS) entry which is preliminary data.</text>
</comment>
<name>A0A1F8B6J6_9BACT</name>
<reference evidence="2 3" key="1">
    <citation type="journal article" date="2016" name="Nat. Commun.">
        <title>Thousands of microbial genomes shed light on interconnected biogeochemical processes in an aquifer system.</title>
        <authorList>
            <person name="Anantharaman K."/>
            <person name="Brown C.T."/>
            <person name="Hug L.A."/>
            <person name="Sharon I."/>
            <person name="Castelle C.J."/>
            <person name="Probst A.J."/>
            <person name="Thomas B.C."/>
            <person name="Singh A."/>
            <person name="Wilkins M.J."/>
            <person name="Karaoz U."/>
            <person name="Brodie E.L."/>
            <person name="Williams K.H."/>
            <person name="Hubbard S.S."/>
            <person name="Banfield J.F."/>
        </authorList>
    </citation>
    <scope>NUCLEOTIDE SEQUENCE [LARGE SCALE GENOMIC DNA]</scope>
</reference>
<keyword evidence="1" id="KW-0812">Transmembrane</keyword>
<organism evidence="2 3">
    <name type="scientific">Candidatus Woesebacteria bacterium RIFCSPLOWO2_01_FULL_39_10b</name>
    <dbReference type="NCBI Taxonomy" id="1802517"/>
    <lineage>
        <taxon>Bacteria</taxon>
        <taxon>Candidatus Woeseibacteriota</taxon>
    </lineage>
</organism>
<protein>
    <submittedName>
        <fullName evidence="2">Uncharacterized protein</fullName>
    </submittedName>
</protein>
<dbReference type="AlphaFoldDB" id="A0A1F8B6J6"/>